<accession>A0A941CQE8</accession>
<organism evidence="1 2">
    <name type="scientific">Proteiniclasticum sediminis</name>
    <dbReference type="NCBI Taxonomy" id="2804028"/>
    <lineage>
        <taxon>Bacteria</taxon>
        <taxon>Bacillati</taxon>
        <taxon>Bacillota</taxon>
        <taxon>Clostridia</taxon>
        <taxon>Eubacteriales</taxon>
        <taxon>Clostridiaceae</taxon>
        <taxon>Proteiniclasticum</taxon>
    </lineage>
</organism>
<dbReference type="Proteomes" id="UP000675379">
    <property type="component" value="Unassembled WGS sequence"/>
</dbReference>
<dbReference type="RefSeq" id="WP_211800308.1">
    <property type="nucleotide sequence ID" value="NZ_JAGSCS010000004.1"/>
</dbReference>
<protein>
    <submittedName>
        <fullName evidence="1">DUF1499 domain-containing protein</fullName>
    </submittedName>
</protein>
<gene>
    <name evidence="1" type="ORF">KCG48_05180</name>
</gene>
<sequence length="120" mass="13815">MSVVVEKTVTVPVSLTEAFKKIEAFFRQKLETTMEERNLSPEEGYFKVNFKKSIISNGEVLTIRLKPQEEGVEVQMVSASTVEKTKYDWGKNDRNIRLVLELLGVVKKRETKGVYYPGQR</sequence>
<evidence type="ECO:0000313" key="2">
    <source>
        <dbReference type="Proteomes" id="UP000675379"/>
    </source>
</evidence>
<keyword evidence="2" id="KW-1185">Reference proteome</keyword>
<comment type="caution">
    <text evidence="1">The sequence shown here is derived from an EMBL/GenBank/DDBJ whole genome shotgun (WGS) entry which is preliminary data.</text>
</comment>
<proteinExistence type="predicted"/>
<dbReference type="EMBL" id="JAGSCS010000004">
    <property type="protein sequence ID" value="MBR0575734.1"/>
    <property type="molecule type" value="Genomic_DNA"/>
</dbReference>
<evidence type="ECO:0000313" key="1">
    <source>
        <dbReference type="EMBL" id="MBR0575734.1"/>
    </source>
</evidence>
<name>A0A941CQE8_9CLOT</name>
<dbReference type="AlphaFoldDB" id="A0A941CQE8"/>
<reference evidence="1" key="1">
    <citation type="submission" date="2021-04" db="EMBL/GenBank/DDBJ databases">
        <title>Proteiniclasticum sedimins sp. nov., an obligate anaerobic bacterium isolated from anaerobic sludge.</title>
        <authorList>
            <person name="Liu J."/>
        </authorList>
    </citation>
    <scope>NUCLEOTIDE SEQUENCE</scope>
    <source>
        <strain evidence="1">BAD-10</strain>
    </source>
</reference>